<proteinExistence type="inferred from homology"/>
<dbReference type="CDD" id="cd02440">
    <property type="entry name" value="AdoMet_MTases"/>
    <property type="match status" value="1"/>
</dbReference>
<dbReference type="GO" id="GO:0043527">
    <property type="term" value="C:tRNA methyltransferase complex"/>
    <property type="evidence" value="ECO:0007669"/>
    <property type="project" value="TreeGrafter"/>
</dbReference>
<dbReference type="NCBIfam" id="NF001080">
    <property type="entry name" value="PRK00121.2-2"/>
    <property type="match status" value="1"/>
</dbReference>
<organism evidence="10 11">
    <name type="scientific">Alkalibacter rhizosphaerae</name>
    <dbReference type="NCBI Taxonomy" id="2815577"/>
    <lineage>
        <taxon>Bacteria</taxon>
        <taxon>Bacillati</taxon>
        <taxon>Bacillota</taxon>
        <taxon>Clostridia</taxon>
        <taxon>Eubacteriales</taxon>
        <taxon>Eubacteriaceae</taxon>
        <taxon>Alkalibacter</taxon>
    </lineage>
</organism>
<evidence type="ECO:0000256" key="7">
    <source>
        <dbReference type="ARBA" id="ARBA00060552"/>
    </source>
</evidence>
<comment type="pathway">
    <text evidence="7 9">tRNA modification; N(7)-methylguanine-tRNA biosynthesis.</text>
</comment>
<protein>
    <recommendedName>
        <fullName evidence="9">tRNA (guanine-N(7)-)-methyltransferase</fullName>
        <ecNumber evidence="9">2.1.1.33</ecNumber>
    </recommendedName>
    <alternativeName>
        <fullName evidence="9">tRNA (guanine(46)-N(7))-methyltransferase</fullName>
    </alternativeName>
    <alternativeName>
        <fullName evidence="9">tRNA(m7G46)-methyltransferase</fullName>
    </alternativeName>
</protein>
<evidence type="ECO:0000313" key="11">
    <source>
        <dbReference type="Proteomes" id="UP000663499"/>
    </source>
</evidence>
<comment type="similarity">
    <text evidence="8 9">Belongs to the class I-like SAM-binding methyltransferase superfamily. TrmB family.</text>
</comment>
<dbReference type="GO" id="GO:0008176">
    <property type="term" value="F:tRNA (guanine(46)-N7)-methyltransferase activity"/>
    <property type="evidence" value="ECO:0007669"/>
    <property type="project" value="UniProtKB-UniRule"/>
</dbReference>
<feature type="binding site" evidence="9">
    <location>
        <begin position="190"/>
        <end position="193"/>
    </location>
    <ligand>
        <name>substrate</name>
    </ligand>
</feature>
<feature type="binding site" evidence="9">
    <location>
        <position position="43"/>
    </location>
    <ligand>
        <name>S-adenosyl-L-methionine</name>
        <dbReference type="ChEBI" id="CHEBI:59789"/>
    </ligand>
</feature>
<dbReference type="Gene3D" id="3.40.50.150">
    <property type="entry name" value="Vaccinia Virus protein VP39"/>
    <property type="match status" value="1"/>
</dbReference>
<evidence type="ECO:0000256" key="9">
    <source>
        <dbReference type="HAMAP-Rule" id="MF_01057"/>
    </source>
</evidence>
<keyword evidence="6 9" id="KW-0819">tRNA processing</keyword>
<dbReference type="PANTHER" id="PTHR23417:SF14">
    <property type="entry name" value="PENTACOTRIPEPTIDE-REPEAT REGION OF PRORP DOMAIN-CONTAINING PROTEIN"/>
    <property type="match status" value="1"/>
</dbReference>
<keyword evidence="11" id="KW-1185">Reference proteome</keyword>
<reference evidence="10" key="1">
    <citation type="submission" date="2021-03" db="EMBL/GenBank/DDBJ databases">
        <title>Alkalibacter marinus sp. nov., isolated from tidal flat sediment.</title>
        <authorList>
            <person name="Namirimu T."/>
            <person name="Yang J.-A."/>
            <person name="Yang S.-H."/>
            <person name="Kim Y.-J."/>
            <person name="Kwon K.K."/>
        </authorList>
    </citation>
    <scope>NUCLEOTIDE SEQUENCE</scope>
    <source>
        <strain evidence="10">ES005</strain>
    </source>
</reference>
<evidence type="ECO:0000256" key="6">
    <source>
        <dbReference type="ARBA" id="ARBA00022694"/>
    </source>
</evidence>
<feature type="binding site" evidence="9">
    <location>
        <position position="68"/>
    </location>
    <ligand>
        <name>S-adenosyl-L-methionine</name>
        <dbReference type="ChEBI" id="CHEBI:59789"/>
    </ligand>
</feature>
<accession>A0A974XI93</accession>
<dbReference type="NCBIfam" id="TIGR00091">
    <property type="entry name" value="tRNA (guanosine(46)-N7)-methyltransferase TrmB"/>
    <property type="match status" value="1"/>
</dbReference>
<dbReference type="SUPFAM" id="SSF53335">
    <property type="entry name" value="S-adenosyl-L-methionine-dependent methyltransferases"/>
    <property type="match status" value="1"/>
</dbReference>
<dbReference type="FunFam" id="3.40.50.150:FF:000035">
    <property type="entry name" value="tRNA (guanine-N(7)-)-methyltransferase"/>
    <property type="match status" value="1"/>
</dbReference>
<feature type="binding site" evidence="9">
    <location>
        <position position="121"/>
    </location>
    <ligand>
        <name>substrate</name>
    </ligand>
</feature>
<gene>
    <name evidence="9 10" type="primary">trmB</name>
    <name evidence="10" type="ORF">J0B03_01850</name>
</gene>
<evidence type="ECO:0000313" key="10">
    <source>
        <dbReference type="EMBL" id="QSX08853.1"/>
    </source>
</evidence>
<dbReference type="EC" id="2.1.1.33" evidence="9"/>
<dbReference type="AlphaFoldDB" id="A0A974XI93"/>
<dbReference type="PANTHER" id="PTHR23417">
    <property type="entry name" value="3-DEOXY-D-MANNO-OCTULOSONIC-ACID TRANSFERASE/TRNA GUANINE-N 7 - -METHYLTRANSFERASE"/>
    <property type="match status" value="1"/>
</dbReference>
<dbReference type="InterPro" id="IPR055361">
    <property type="entry name" value="tRNA_methyltr_TrmB_bact"/>
</dbReference>
<dbReference type="InterPro" id="IPR003358">
    <property type="entry name" value="tRNA_(Gua-N-7)_MeTrfase_Trmb"/>
</dbReference>
<dbReference type="KEGG" id="alka:J0B03_01850"/>
<comment type="caution">
    <text evidence="9">Lacks conserved residue(s) required for the propagation of feature annotation.</text>
</comment>
<evidence type="ECO:0000256" key="2">
    <source>
        <dbReference type="ARBA" id="ARBA00003015"/>
    </source>
</evidence>
<comment type="function">
    <text evidence="2 9">Catalyzes the formation of N(7)-methylguanine at position 46 (m7G46) in tRNA.</text>
</comment>
<comment type="catalytic activity">
    <reaction evidence="1 9">
        <text>guanosine(46) in tRNA + S-adenosyl-L-methionine = N(7)-methylguanosine(46) in tRNA + S-adenosyl-L-homocysteine</text>
        <dbReference type="Rhea" id="RHEA:42708"/>
        <dbReference type="Rhea" id="RHEA-COMP:10188"/>
        <dbReference type="Rhea" id="RHEA-COMP:10189"/>
        <dbReference type="ChEBI" id="CHEBI:57856"/>
        <dbReference type="ChEBI" id="CHEBI:59789"/>
        <dbReference type="ChEBI" id="CHEBI:74269"/>
        <dbReference type="ChEBI" id="CHEBI:74480"/>
        <dbReference type="EC" id="2.1.1.33"/>
    </reaction>
</comment>
<name>A0A974XI93_9FIRM</name>
<evidence type="ECO:0000256" key="5">
    <source>
        <dbReference type="ARBA" id="ARBA00022691"/>
    </source>
</evidence>
<dbReference type="InterPro" id="IPR029063">
    <property type="entry name" value="SAM-dependent_MTases_sf"/>
</dbReference>
<evidence type="ECO:0000256" key="8">
    <source>
        <dbReference type="ARBA" id="ARBA00060767"/>
    </source>
</evidence>
<keyword evidence="5 9" id="KW-0949">S-adenosyl-L-methionine</keyword>
<dbReference type="Pfam" id="PF02390">
    <property type="entry name" value="Methyltransf_4"/>
    <property type="match status" value="1"/>
</dbReference>
<keyword evidence="3 9" id="KW-0489">Methyltransferase</keyword>
<feature type="binding site" evidence="9">
    <location>
        <position position="117"/>
    </location>
    <ligand>
        <name>S-adenosyl-L-methionine</name>
        <dbReference type="ChEBI" id="CHEBI:59789"/>
    </ligand>
</feature>
<feature type="binding site" evidence="9">
    <location>
        <position position="153"/>
    </location>
    <ligand>
        <name>substrate</name>
    </ligand>
</feature>
<evidence type="ECO:0000256" key="4">
    <source>
        <dbReference type="ARBA" id="ARBA00022679"/>
    </source>
</evidence>
<dbReference type="PROSITE" id="PS51625">
    <property type="entry name" value="SAM_MT_TRMB"/>
    <property type="match status" value="1"/>
</dbReference>
<dbReference type="EMBL" id="CP071444">
    <property type="protein sequence ID" value="QSX08853.1"/>
    <property type="molecule type" value="Genomic_DNA"/>
</dbReference>
<keyword evidence="4 9" id="KW-0808">Transferase</keyword>
<sequence>MRLRKKPWAEPEMRQDPKVLFEPVEKRGHWQAEFGNDRPIHLELGCGKGQFIIEMAKQYPDINFIALDYQHEVLVYLLRDANEAGLKNIRILPSMADLLLEYFDANEIEKIYIQFCNPWPKVRHQKRRLTHPRFLKIYDGFLQEGGSIHFKTDHADLFDDSLDYFDQSGFDALKISRDLHHDDLPPMPKTEYETKFTAMGMPIHFGLFQKQRIDP</sequence>
<dbReference type="HAMAP" id="MF_01057">
    <property type="entry name" value="tRNA_methyltr_TrmB"/>
    <property type="match status" value="1"/>
</dbReference>
<dbReference type="RefSeq" id="WP_207300194.1">
    <property type="nucleotide sequence ID" value="NZ_CP071444.1"/>
</dbReference>
<dbReference type="Proteomes" id="UP000663499">
    <property type="component" value="Chromosome"/>
</dbReference>
<evidence type="ECO:0000256" key="3">
    <source>
        <dbReference type="ARBA" id="ARBA00022603"/>
    </source>
</evidence>
<evidence type="ECO:0000256" key="1">
    <source>
        <dbReference type="ARBA" id="ARBA00000142"/>
    </source>
</evidence>